<evidence type="ECO:0000313" key="1">
    <source>
        <dbReference type="EMBL" id="KAH7855068.1"/>
    </source>
</evidence>
<organism evidence="1 2">
    <name type="scientific">Vaccinium darrowii</name>
    <dbReference type="NCBI Taxonomy" id="229202"/>
    <lineage>
        <taxon>Eukaryota</taxon>
        <taxon>Viridiplantae</taxon>
        <taxon>Streptophyta</taxon>
        <taxon>Embryophyta</taxon>
        <taxon>Tracheophyta</taxon>
        <taxon>Spermatophyta</taxon>
        <taxon>Magnoliopsida</taxon>
        <taxon>eudicotyledons</taxon>
        <taxon>Gunneridae</taxon>
        <taxon>Pentapetalae</taxon>
        <taxon>asterids</taxon>
        <taxon>Ericales</taxon>
        <taxon>Ericaceae</taxon>
        <taxon>Vaccinioideae</taxon>
        <taxon>Vaccinieae</taxon>
        <taxon>Vaccinium</taxon>
    </lineage>
</organism>
<evidence type="ECO:0000313" key="2">
    <source>
        <dbReference type="Proteomes" id="UP000828048"/>
    </source>
</evidence>
<protein>
    <submittedName>
        <fullName evidence="1">Uncharacterized protein</fullName>
    </submittedName>
</protein>
<comment type="caution">
    <text evidence="1">The sequence shown here is derived from an EMBL/GenBank/DDBJ whole genome shotgun (WGS) entry which is preliminary data.</text>
</comment>
<reference evidence="1 2" key="1">
    <citation type="journal article" date="2021" name="Hortic Res">
        <title>High-quality reference genome and annotation aids understanding of berry development for evergreen blueberry (Vaccinium darrowii).</title>
        <authorList>
            <person name="Yu J."/>
            <person name="Hulse-Kemp A.M."/>
            <person name="Babiker E."/>
            <person name="Staton M."/>
        </authorList>
    </citation>
    <scope>NUCLEOTIDE SEQUENCE [LARGE SCALE GENOMIC DNA]</scope>
    <source>
        <strain evidence="2">cv. NJ 8807/NJ 8810</strain>
        <tissue evidence="1">Young leaf</tissue>
    </source>
</reference>
<keyword evidence="2" id="KW-1185">Reference proteome</keyword>
<name>A0ACB7YNS7_9ERIC</name>
<proteinExistence type="predicted"/>
<accession>A0ACB7YNS7</accession>
<gene>
    <name evidence="1" type="ORF">Vadar_020911</name>
</gene>
<dbReference type="EMBL" id="CM037161">
    <property type="protein sequence ID" value="KAH7855068.1"/>
    <property type="molecule type" value="Genomic_DNA"/>
</dbReference>
<sequence>MERSVPKKEKSHVTLKVQRHGAEDILVRMKLDVPLRRLKLDYCDRFGLNSDEVRFTYDGDRIGDKETAGYLKMEDDDVVDVWSDQLGGGVTSLI</sequence>
<dbReference type="Proteomes" id="UP000828048">
    <property type="component" value="Chromosome 11"/>
</dbReference>